<accession>A0A9X2CF79</accession>
<comment type="caution">
    <text evidence="2">The sequence shown here is derived from an EMBL/GenBank/DDBJ whole genome shotgun (WGS) entry which is preliminary data.</text>
</comment>
<dbReference type="RefSeq" id="WP_248993831.1">
    <property type="nucleotide sequence ID" value="NZ_JAKIKP010000001.1"/>
</dbReference>
<organism evidence="2 3">
    <name type="scientific">Shewanella gaetbuli</name>
    <dbReference type="NCBI Taxonomy" id="220752"/>
    <lineage>
        <taxon>Bacteria</taxon>
        <taxon>Pseudomonadati</taxon>
        <taxon>Pseudomonadota</taxon>
        <taxon>Gammaproteobacteria</taxon>
        <taxon>Alteromonadales</taxon>
        <taxon>Shewanellaceae</taxon>
        <taxon>Shewanella</taxon>
    </lineage>
</organism>
<keyword evidence="1" id="KW-0732">Signal</keyword>
<keyword evidence="3" id="KW-1185">Reference proteome</keyword>
<protein>
    <submittedName>
        <fullName evidence="2">Uncharacterized protein</fullName>
    </submittedName>
</protein>
<evidence type="ECO:0000313" key="3">
    <source>
        <dbReference type="Proteomes" id="UP001139333"/>
    </source>
</evidence>
<dbReference type="AlphaFoldDB" id="A0A9X2CF79"/>
<gene>
    <name evidence="2" type="ORF">L2672_00280</name>
</gene>
<name>A0A9X2CF79_9GAMM</name>
<dbReference type="Proteomes" id="UP001139333">
    <property type="component" value="Unassembled WGS sequence"/>
</dbReference>
<feature type="signal peptide" evidence="1">
    <location>
        <begin position="1"/>
        <end position="18"/>
    </location>
</feature>
<evidence type="ECO:0000313" key="2">
    <source>
        <dbReference type="EMBL" id="MCL1141138.1"/>
    </source>
</evidence>
<evidence type="ECO:0000256" key="1">
    <source>
        <dbReference type="SAM" id="SignalP"/>
    </source>
</evidence>
<reference evidence="2" key="1">
    <citation type="submission" date="2022-01" db="EMBL/GenBank/DDBJ databases">
        <title>Whole genome-based taxonomy of the Shewanellaceae.</title>
        <authorList>
            <person name="Martin-Rodriguez A.J."/>
        </authorList>
    </citation>
    <scope>NUCLEOTIDE SEQUENCE</scope>
    <source>
        <strain evidence="2">DSM 16422</strain>
    </source>
</reference>
<sequence>MRGVFLLFICSIVPSTWATSQTVVSAPTWINILDKQALVCQLDTLAPCLAHLPVDFAQLNALHPDKISQSIGMKSAMVLSINHGLIAGIIVVQPHKEIQIQTGSLGLKTYSIPLKNQSQLSLWHEVGHLYNIALQGEILPASLSSYQHEWLADIYLFWQLAQVEQLEYAWQQLHRRNLAVIHNSDNLSHWSSPQLSKVLHSDETIRYASEHSYKDFIAYIYPQLPNYSARDLAEYSSLIQRTFGAGVVQPLPNYIFWRQPSLSNVIAPTLHKLMGAKAAQVWLSQHLGAGTT</sequence>
<feature type="chain" id="PRO_5040819883" evidence="1">
    <location>
        <begin position="19"/>
        <end position="292"/>
    </location>
</feature>
<dbReference type="EMBL" id="JAKIKP010000001">
    <property type="protein sequence ID" value="MCL1141138.1"/>
    <property type="molecule type" value="Genomic_DNA"/>
</dbReference>
<proteinExistence type="predicted"/>